<dbReference type="CDD" id="cd06186">
    <property type="entry name" value="NOX_Duox_like_FAD_NADP"/>
    <property type="match status" value="1"/>
</dbReference>
<dbReference type="PANTHER" id="PTHR32361:SF28">
    <property type="entry name" value="FRP1P"/>
    <property type="match status" value="1"/>
</dbReference>
<dbReference type="SFLD" id="SFLDG01168">
    <property type="entry name" value="Ferric_reductase_subgroup_(FRE"/>
    <property type="match status" value="1"/>
</dbReference>
<dbReference type="InterPro" id="IPR013130">
    <property type="entry name" value="Fe3_Rdtase_TM_dom"/>
</dbReference>
<evidence type="ECO:0000256" key="7">
    <source>
        <dbReference type="ARBA" id="ARBA00023002"/>
    </source>
</evidence>
<keyword evidence="6 11" id="KW-1133">Transmembrane helix</keyword>
<organism evidence="13 14">
    <name type="scientific">Hymenoscyphus fraxineus</name>
    <dbReference type="NCBI Taxonomy" id="746836"/>
    <lineage>
        <taxon>Eukaryota</taxon>
        <taxon>Fungi</taxon>
        <taxon>Dikarya</taxon>
        <taxon>Ascomycota</taxon>
        <taxon>Pezizomycotina</taxon>
        <taxon>Leotiomycetes</taxon>
        <taxon>Helotiales</taxon>
        <taxon>Helotiaceae</taxon>
        <taxon>Hymenoscyphus</taxon>
    </lineage>
</organism>
<evidence type="ECO:0000256" key="9">
    <source>
        <dbReference type="ARBA" id="ARBA00023136"/>
    </source>
</evidence>
<dbReference type="InterPro" id="IPR017927">
    <property type="entry name" value="FAD-bd_FR_type"/>
</dbReference>
<evidence type="ECO:0000256" key="10">
    <source>
        <dbReference type="SAM" id="MobiDB-lite"/>
    </source>
</evidence>
<dbReference type="GO" id="GO:0006879">
    <property type="term" value="P:intracellular iron ion homeostasis"/>
    <property type="evidence" value="ECO:0007669"/>
    <property type="project" value="TreeGrafter"/>
</dbReference>
<evidence type="ECO:0000256" key="8">
    <source>
        <dbReference type="ARBA" id="ARBA00023065"/>
    </source>
</evidence>
<evidence type="ECO:0000256" key="1">
    <source>
        <dbReference type="ARBA" id="ARBA00004141"/>
    </source>
</evidence>
<evidence type="ECO:0000256" key="2">
    <source>
        <dbReference type="ARBA" id="ARBA00006278"/>
    </source>
</evidence>
<dbReference type="SUPFAM" id="SSF52343">
    <property type="entry name" value="Ferredoxin reductase-like, C-terminal NADP-linked domain"/>
    <property type="match status" value="1"/>
</dbReference>
<keyword evidence="5" id="KW-0249">Electron transport</keyword>
<dbReference type="Pfam" id="PF08022">
    <property type="entry name" value="FAD_binding_8"/>
    <property type="match status" value="1"/>
</dbReference>
<dbReference type="InterPro" id="IPR013121">
    <property type="entry name" value="Fe_red_NAD-bd_6"/>
</dbReference>
<evidence type="ECO:0000256" key="11">
    <source>
        <dbReference type="SAM" id="Phobius"/>
    </source>
</evidence>
<evidence type="ECO:0000259" key="12">
    <source>
        <dbReference type="PROSITE" id="PS51384"/>
    </source>
</evidence>
<keyword evidence="9 11" id="KW-0472">Membrane</keyword>
<keyword evidence="14" id="KW-1185">Reference proteome</keyword>
<keyword evidence="8" id="KW-0406">Ion transport</keyword>
<dbReference type="PROSITE" id="PS51384">
    <property type="entry name" value="FAD_FR"/>
    <property type="match status" value="1"/>
</dbReference>
<keyword evidence="7" id="KW-0560">Oxidoreductase</keyword>
<dbReference type="Pfam" id="PF01794">
    <property type="entry name" value="Ferric_reduct"/>
    <property type="match status" value="1"/>
</dbReference>
<feature type="transmembrane region" description="Helical" evidence="11">
    <location>
        <begin position="295"/>
        <end position="314"/>
    </location>
</feature>
<sequence length="645" mass="72379">MEKDSDLLPELFRLALKPGSVDGLDLEHERPSPAQELRRKIVEGILYNKKFVPTYHFVILALVVLFSAAHWGEKTRRWRRRAVKPRSEALHDEDGLETPKAISITGGPYIRDLQDSSTPSSGSSTILGTESPPRKDLDDDEQTPLLYTGHHLQPLHPRRTILSGFQAFLMYQPRPIPLVQKALPSNGTSLAIVFFLGINVFYTFWHIDLEFVQSFVLADRVGFLFVSNLPYLYILGAKNQPLKFLTGRSYESLNLIHRRLGEVLCLQALVHALGMTGAWYYFIRPTGFLPTLLDFLTLKIIVFGLIAFFSYELLYITSLASFRQRWYELFLGLHVVFQFLALLFLFLHHPTGRPYVGAALAIFIIDRAIYRINLKSLTVEAQATIMEDDETVRLSTTIILQRPKTNHVLLGKSIAHGWQATDHVFITIPSLAKKYILQSHPFTIASQAPHPDEQMAKLDLLIRARDGFSADLLMRARSHKHLQVRLDGPYGSSHCRHLLESSDFQLLVAGGSGIAVIWPLVQHLISLSRSSDAENVSASPVLQKKIVVIWVIHKGEHLEWVGRQALADAEYRGVQTIVPRATEEIGRPDLASEIAEALAGAVSNGKRIGVVTSGPDSMGREVRNICAGMKRNGVDVDVAVEKFGW</sequence>
<dbReference type="GO" id="GO:0015677">
    <property type="term" value="P:copper ion import"/>
    <property type="evidence" value="ECO:0007669"/>
    <property type="project" value="TreeGrafter"/>
</dbReference>
<evidence type="ECO:0000313" key="13">
    <source>
        <dbReference type="EMBL" id="CAG8954157.1"/>
    </source>
</evidence>
<dbReference type="InterPro" id="IPR051410">
    <property type="entry name" value="Ferric/Cupric_Reductase"/>
</dbReference>
<proteinExistence type="inferred from homology"/>
<feature type="transmembrane region" description="Helical" evidence="11">
    <location>
        <begin position="326"/>
        <end position="347"/>
    </location>
</feature>
<accession>A0A9N9PU47</accession>
<comment type="subcellular location">
    <subcellularLocation>
        <location evidence="1">Membrane</location>
        <topology evidence="1">Multi-pass membrane protein</topology>
    </subcellularLocation>
</comment>
<gene>
    <name evidence="13" type="ORF">HYFRA_00005776</name>
</gene>
<evidence type="ECO:0000313" key="14">
    <source>
        <dbReference type="Proteomes" id="UP000696280"/>
    </source>
</evidence>
<evidence type="ECO:0000256" key="3">
    <source>
        <dbReference type="ARBA" id="ARBA00022448"/>
    </source>
</evidence>
<dbReference type="EMBL" id="CAJVRL010000056">
    <property type="protein sequence ID" value="CAG8954157.1"/>
    <property type="molecule type" value="Genomic_DNA"/>
</dbReference>
<evidence type="ECO:0000256" key="4">
    <source>
        <dbReference type="ARBA" id="ARBA00022692"/>
    </source>
</evidence>
<reference evidence="13" key="1">
    <citation type="submission" date="2021-07" db="EMBL/GenBank/DDBJ databases">
        <authorList>
            <person name="Durling M."/>
        </authorList>
    </citation>
    <scope>NUCLEOTIDE SEQUENCE</scope>
</reference>
<dbReference type="GO" id="GO:0005886">
    <property type="term" value="C:plasma membrane"/>
    <property type="evidence" value="ECO:0007669"/>
    <property type="project" value="TreeGrafter"/>
</dbReference>
<dbReference type="OrthoDB" id="17725at2759"/>
<feature type="transmembrane region" description="Helical" evidence="11">
    <location>
        <begin position="263"/>
        <end position="283"/>
    </location>
</feature>
<feature type="compositionally biased region" description="Low complexity" evidence="10">
    <location>
        <begin position="116"/>
        <end position="125"/>
    </location>
</feature>
<dbReference type="SFLD" id="SFLDS00052">
    <property type="entry name" value="Ferric_Reductase_Domain"/>
    <property type="match status" value="1"/>
</dbReference>
<dbReference type="InterPro" id="IPR013112">
    <property type="entry name" value="FAD-bd_8"/>
</dbReference>
<protein>
    <recommendedName>
        <fullName evidence="12">FAD-binding FR-type domain-containing protein</fullName>
    </recommendedName>
</protein>
<dbReference type="Pfam" id="PF08030">
    <property type="entry name" value="NAD_binding_6"/>
    <property type="match status" value="1"/>
</dbReference>
<feature type="transmembrane region" description="Helical" evidence="11">
    <location>
        <begin position="211"/>
        <end position="234"/>
    </location>
</feature>
<evidence type="ECO:0000256" key="5">
    <source>
        <dbReference type="ARBA" id="ARBA00022982"/>
    </source>
</evidence>
<comment type="caution">
    <text evidence="13">The sequence shown here is derived from an EMBL/GenBank/DDBJ whole genome shotgun (WGS) entry which is preliminary data.</text>
</comment>
<dbReference type="AlphaFoldDB" id="A0A9N9PU47"/>
<feature type="transmembrane region" description="Helical" evidence="11">
    <location>
        <begin position="54"/>
        <end position="72"/>
    </location>
</feature>
<dbReference type="GO" id="GO:0000293">
    <property type="term" value="F:ferric-chelate reductase activity"/>
    <property type="evidence" value="ECO:0007669"/>
    <property type="project" value="UniProtKB-ARBA"/>
</dbReference>
<dbReference type="InterPro" id="IPR039261">
    <property type="entry name" value="FNR_nucleotide-bd"/>
</dbReference>
<dbReference type="Gene3D" id="3.40.50.80">
    <property type="entry name" value="Nucleotide-binding domain of ferredoxin-NADP reductase (FNR) module"/>
    <property type="match status" value="2"/>
</dbReference>
<dbReference type="GO" id="GO:0006826">
    <property type="term" value="P:iron ion transport"/>
    <property type="evidence" value="ECO:0007669"/>
    <property type="project" value="TreeGrafter"/>
</dbReference>
<comment type="similarity">
    <text evidence="2">Belongs to the ferric reductase (FRE) family.</text>
</comment>
<name>A0A9N9PU47_9HELO</name>
<keyword evidence="3" id="KW-0813">Transport</keyword>
<dbReference type="Proteomes" id="UP000696280">
    <property type="component" value="Unassembled WGS sequence"/>
</dbReference>
<feature type="transmembrane region" description="Helical" evidence="11">
    <location>
        <begin position="187"/>
        <end position="205"/>
    </location>
</feature>
<dbReference type="PANTHER" id="PTHR32361">
    <property type="entry name" value="FERRIC/CUPRIC REDUCTASE TRANSMEMBRANE COMPONENT"/>
    <property type="match status" value="1"/>
</dbReference>
<evidence type="ECO:0000256" key="6">
    <source>
        <dbReference type="ARBA" id="ARBA00022989"/>
    </source>
</evidence>
<feature type="domain" description="FAD-binding FR-type" evidence="12">
    <location>
        <begin position="372"/>
        <end position="496"/>
    </location>
</feature>
<feature type="region of interest" description="Disordered" evidence="10">
    <location>
        <begin position="82"/>
        <end position="140"/>
    </location>
</feature>
<keyword evidence="4 11" id="KW-0812">Transmembrane</keyword>